<dbReference type="GO" id="GO:0015629">
    <property type="term" value="C:actin cytoskeleton"/>
    <property type="evidence" value="ECO:0007669"/>
    <property type="project" value="TreeGrafter"/>
</dbReference>
<sequence length="248" mass="28528">MGAYREVKLIACFIIELQRPSCQSRIGSEELIFMRYGHAFRLPLHWDPRNASRTPSAKKMPHLRFRYDTPVNASPSRHVNRPKPWVYWQRQTDKAATTSIPFFHIPRSYVEMTGRSATLPDGYHYGQNVSLDVLSTTISSHFSDQSLVGRSGTLPDDYRTCTTNGAGTGGSRGTLRSSLPDMSKPAKIYPLNVLQTSNKKLPDDVDRAHLERHLNRNQFEETFNMSPIEFYKLPEWKRINLKRKAKLF</sequence>
<dbReference type="GO" id="GO:0007010">
    <property type="term" value="P:cytoskeleton organization"/>
    <property type="evidence" value="ECO:0007669"/>
    <property type="project" value="InterPro"/>
</dbReference>
<dbReference type="PANTHER" id="PTHR24213">
    <property type="entry name" value="ACTIN-BINDING LIM PROTEIN"/>
    <property type="match status" value="1"/>
</dbReference>
<name>J9ES52_WUCBA</name>
<dbReference type="Gene3D" id="1.10.950.10">
    <property type="entry name" value="Villin headpiece domain"/>
    <property type="match status" value="1"/>
</dbReference>
<dbReference type="SMART" id="SM00153">
    <property type="entry name" value="VHP"/>
    <property type="match status" value="1"/>
</dbReference>
<organism evidence="2">
    <name type="scientific">Wuchereria bancrofti</name>
    <dbReference type="NCBI Taxonomy" id="6293"/>
    <lineage>
        <taxon>Eukaryota</taxon>
        <taxon>Metazoa</taxon>
        <taxon>Ecdysozoa</taxon>
        <taxon>Nematoda</taxon>
        <taxon>Chromadorea</taxon>
        <taxon>Rhabditida</taxon>
        <taxon>Spirurina</taxon>
        <taxon>Spiruromorpha</taxon>
        <taxon>Filarioidea</taxon>
        <taxon>Onchocercidae</taxon>
        <taxon>Wuchereria</taxon>
    </lineage>
</organism>
<dbReference type="EMBL" id="ADBV01007019">
    <property type="protein sequence ID" value="EJW78064.1"/>
    <property type="molecule type" value="Genomic_DNA"/>
</dbReference>
<accession>J9ES52</accession>
<dbReference type="PROSITE" id="PS51089">
    <property type="entry name" value="HP"/>
    <property type="match status" value="1"/>
</dbReference>
<dbReference type="InterPro" id="IPR003128">
    <property type="entry name" value="Villin_headpiece"/>
</dbReference>
<feature type="domain" description="HP" evidence="1">
    <location>
        <begin position="183"/>
        <end position="248"/>
    </location>
</feature>
<dbReference type="AlphaFoldDB" id="J9ES52"/>
<dbReference type="PANTHER" id="PTHR24213:SF9">
    <property type="entry name" value="UNCOORDINATED 115A, ISOFORM B-RELATED"/>
    <property type="match status" value="1"/>
</dbReference>
<dbReference type="InterPro" id="IPR036886">
    <property type="entry name" value="Villin_headpiece_dom_sf"/>
</dbReference>
<dbReference type="SUPFAM" id="SSF47050">
    <property type="entry name" value="VHP, Villin headpiece domain"/>
    <property type="match status" value="1"/>
</dbReference>
<proteinExistence type="predicted"/>
<evidence type="ECO:0000259" key="1">
    <source>
        <dbReference type="PROSITE" id="PS51089"/>
    </source>
</evidence>
<dbReference type="Proteomes" id="UP000004810">
    <property type="component" value="Unassembled WGS sequence"/>
</dbReference>
<dbReference type="Pfam" id="PF02209">
    <property type="entry name" value="VHP"/>
    <property type="match status" value="1"/>
</dbReference>
<evidence type="ECO:0000313" key="2">
    <source>
        <dbReference type="EMBL" id="EJW78064.1"/>
    </source>
</evidence>
<protein>
    <recommendedName>
        <fullName evidence="1">HP domain-containing protein</fullName>
    </recommendedName>
</protein>
<comment type="caution">
    <text evidence="2">The sequence shown here is derived from an EMBL/GenBank/DDBJ whole genome shotgun (WGS) entry which is preliminary data.</text>
</comment>
<dbReference type="GO" id="GO:0030032">
    <property type="term" value="P:lamellipodium assembly"/>
    <property type="evidence" value="ECO:0007669"/>
    <property type="project" value="TreeGrafter"/>
</dbReference>
<gene>
    <name evidence="2" type="ORF">WUBG_11025</name>
</gene>
<dbReference type="InterPro" id="IPR051618">
    <property type="entry name" value="Actin-binding_LIM"/>
</dbReference>
<dbReference type="GO" id="GO:0051015">
    <property type="term" value="F:actin filament binding"/>
    <property type="evidence" value="ECO:0007669"/>
    <property type="project" value="TreeGrafter"/>
</dbReference>
<reference evidence="2" key="1">
    <citation type="submission" date="2012-08" db="EMBL/GenBank/DDBJ databases">
        <title>The Genome Sequence of Wuchereria bancrofti.</title>
        <authorList>
            <consortium name="The Broad Institute Genome Sequencing Platform"/>
            <consortium name="Broad Institute Genome Sequencing Center for Infectious Disease"/>
            <person name="Nutman T.B."/>
            <person name="Fink D.L."/>
            <person name="Russ C."/>
            <person name="Young S."/>
            <person name="Zeng Q."/>
            <person name="Koehrsen M."/>
            <person name="Alvarado L."/>
            <person name="Berlin A."/>
            <person name="Borenstein D."/>
            <person name="Chapman S.B."/>
            <person name="Chen Z."/>
            <person name="Engels R."/>
            <person name="Freedman E."/>
            <person name="Gellesch M."/>
            <person name="Goldberg J."/>
            <person name="Griggs A."/>
            <person name="Gujja S."/>
            <person name="Heilman E.R."/>
            <person name="Heiman D."/>
            <person name="Hepburn T."/>
            <person name="Howarth C."/>
            <person name="Jen D."/>
            <person name="Larson L."/>
            <person name="Lewis B."/>
            <person name="Mehta T."/>
            <person name="Park D."/>
            <person name="Pearson M."/>
            <person name="Richards J."/>
            <person name="Roberts A."/>
            <person name="Saif S."/>
            <person name="Shea T."/>
            <person name="Shenoy N."/>
            <person name="Sisk P."/>
            <person name="Stolte C."/>
            <person name="Sykes S."/>
            <person name="Walk T."/>
            <person name="White J."/>
            <person name="Yandava C."/>
            <person name="Haas B."/>
            <person name="Henn M.R."/>
            <person name="Nusbaum C."/>
            <person name="Birren B."/>
        </authorList>
    </citation>
    <scope>NUCLEOTIDE SEQUENCE</scope>
</reference>
<dbReference type="FunFam" id="1.10.950.10:FF:000009">
    <property type="entry name" value="Unc-115 protein"/>
    <property type="match status" value="1"/>
</dbReference>